<comment type="caution">
    <text evidence="1">The sequence shown here is derived from an EMBL/GenBank/DDBJ whole genome shotgun (WGS) entry which is preliminary data.</text>
</comment>
<feature type="non-terminal residue" evidence="1">
    <location>
        <position position="87"/>
    </location>
</feature>
<keyword evidence="2" id="KW-1185">Reference proteome</keyword>
<accession>A0ACA9N7C2</accession>
<sequence>MTLTEKKRGKIISARKLGKSYKKLPNLSDVIPRQPLILDESAQDRLSQLVLSNRHITKRQIQAVLEQQEGKIISQRTISRTLRKKLT</sequence>
<dbReference type="EMBL" id="CAJVPU010013795">
    <property type="protein sequence ID" value="CAG8635192.1"/>
    <property type="molecule type" value="Genomic_DNA"/>
</dbReference>
<gene>
    <name evidence="1" type="ORF">DHETER_LOCUS8574</name>
</gene>
<organism evidence="1 2">
    <name type="scientific">Dentiscutata heterogama</name>
    <dbReference type="NCBI Taxonomy" id="1316150"/>
    <lineage>
        <taxon>Eukaryota</taxon>
        <taxon>Fungi</taxon>
        <taxon>Fungi incertae sedis</taxon>
        <taxon>Mucoromycota</taxon>
        <taxon>Glomeromycotina</taxon>
        <taxon>Glomeromycetes</taxon>
        <taxon>Diversisporales</taxon>
        <taxon>Gigasporaceae</taxon>
        <taxon>Dentiscutata</taxon>
    </lineage>
</organism>
<proteinExistence type="predicted"/>
<evidence type="ECO:0000313" key="1">
    <source>
        <dbReference type="EMBL" id="CAG8635192.1"/>
    </source>
</evidence>
<name>A0ACA9N7C2_9GLOM</name>
<dbReference type="Proteomes" id="UP000789702">
    <property type="component" value="Unassembled WGS sequence"/>
</dbReference>
<protein>
    <submittedName>
        <fullName evidence="1">3562_t:CDS:1</fullName>
    </submittedName>
</protein>
<reference evidence="1" key="1">
    <citation type="submission" date="2021-06" db="EMBL/GenBank/DDBJ databases">
        <authorList>
            <person name="Kallberg Y."/>
            <person name="Tangrot J."/>
            <person name="Rosling A."/>
        </authorList>
    </citation>
    <scope>NUCLEOTIDE SEQUENCE</scope>
    <source>
        <strain evidence="1">IL203A</strain>
    </source>
</reference>
<evidence type="ECO:0000313" key="2">
    <source>
        <dbReference type="Proteomes" id="UP000789702"/>
    </source>
</evidence>